<dbReference type="InterPro" id="IPR016161">
    <property type="entry name" value="Ald_DH/histidinol_DH"/>
</dbReference>
<evidence type="ECO:0000256" key="1">
    <source>
        <dbReference type="ARBA" id="ARBA00009986"/>
    </source>
</evidence>
<proteinExistence type="inferred from homology"/>
<evidence type="ECO:0000313" key="5">
    <source>
        <dbReference type="EMBL" id="MDZ5490847.1"/>
    </source>
</evidence>
<comment type="similarity">
    <text evidence="1">Belongs to the aldehyde dehydrogenase family.</text>
</comment>
<dbReference type="PANTHER" id="PTHR43860">
    <property type="entry name" value="BETAINE ALDEHYDE DEHYDROGENASE"/>
    <property type="match status" value="1"/>
</dbReference>
<comment type="caution">
    <text evidence="5">The sequence shown here is derived from an EMBL/GenBank/DDBJ whole genome shotgun (WGS) entry which is preliminary data.</text>
</comment>
<keyword evidence="6" id="KW-1185">Reference proteome</keyword>
<dbReference type="Pfam" id="PF00171">
    <property type="entry name" value="Aldedh"/>
    <property type="match status" value="1"/>
</dbReference>
<organism evidence="5 6">
    <name type="scientific">Micromonospora sicca</name>
    <dbReference type="NCBI Taxonomy" id="2202420"/>
    <lineage>
        <taxon>Bacteria</taxon>
        <taxon>Bacillati</taxon>
        <taxon>Actinomycetota</taxon>
        <taxon>Actinomycetes</taxon>
        <taxon>Micromonosporales</taxon>
        <taxon>Micromonosporaceae</taxon>
        <taxon>Micromonospora</taxon>
    </lineage>
</organism>
<dbReference type="PANTHER" id="PTHR43860:SF2">
    <property type="entry name" value="BETAINE ALDEHYDE DEHYDROGENASE-RELATED"/>
    <property type="match status" value="1"/>
</dbReference>
<dbReference type="RefSeq" id="WP_322440914.1">
    <property type="nucleotide sequence ID" value="NZ_JAXOTQ010000017.1"/>
</dbReference>
<dbReference type="Gene3D" id="3.40.605.10">
    <property type="entry name" value="Aldehyde Dehydrogenase, Chain A, domain 1"/>
    <property type="match status" value="1"/>
</dbReference>
<keyword evidence="3" id="KW-0520">NAD</keyword>
<gene>
    <name evidence="5" type="ORF">U2F25_15460</name>
</gene>
<dbReference type="SUPFAM" id="SSF53720">
    <property type="entry name" value="ALDH-like"/>
    <property type="match status" value="1"/>
</dbReference>
<evidence type="ECO:0000256" key="2">
    <source>
        <dbReference type="ARBA" id="ARBA00023002"/>
    </source>
</evidence>
<evidence type="ECO:0000256" key="3">
    <source>
        <dbReference type="ARBA" id="ARBA00023027"/>
    </source>
</evidence>
<dbReference type="Proteomes" id="UP001290101">
    <property type="component" value="Unassembled WGS sequence"/>
</dbReference>
<accession>A0ABU5JE39</accession>
<protein>
    <submittedName>
        <fullName evidence="5">Aldehyde dehydrogenase family protein</fullName>
    </submittedName>
</protein>
<reference evidence="5 6" key="1">
    <citation type="submission" date="2023-12" db="EMBL/GenBank/DDBJ databases">
        <title>Micromonospora sp. nov., isolated from Atacama Desert.</title>
        <authorList>
            <person name="Carro L."/>
            <person name="Golinska P."/>
            <person name="Klenk H.-P."/>
            <person name="Goodfellow M."/>
        </authorList>
    </citation>
    <scope>NUCLEOTIDE SEQUENCE [LARGE SCALE GENOMIC DNA]</scope>
    <source>
        <strain evidence="5 6">4G53</strain>
    </source>
</reference>
<evidence type="ECO:0000313" key="6">
    <source>
        <dbReference type="Proteomes" id="UP001290101"/>
    </source>
</evidence>
<feature type="domain" description="Aldehyde dehydrogenase" evidence="4">
    <location>
        <begin position="23"/>
        <end position="71"/>
    </location>
</feature>
<name>A0ABU5JE39_9ACTN</name>
<sequence>MTRPQRGMLIDGELVMVLDGAVLPSESPATEEIIGELPDATAEDVDRAVRAARRASKEWSATAWSKRGAASYAADLRRSAARRRAEIVGSLLSART</sequence>
<dbReference type="InterPro" id="IPR016162">
    <property type="entry name" value="Ald_DH_N"/>
</dbReference>
<dbReference type="InterPro" id="IPR015590">
    <property type="entry name" value="Aldehyde_DH_dom"/>
</dbReference>
<dbReference type="EMBL" id="JAXOTQ010000017">
    <property type="protein sequence ID" value="MDZ5490847.1"/>
    <property type="molecule type" value="Genomic_DNA"/>
</dbReference>
<keyword evidence="2" id="KW-0560">Oxidoreductase</keyword>
<evidence type="ECO:0000259" key="4">
    <source>
        <dbReference type="Pfam" id="PF00171"/>
    </source>
</evidence>